<sequence>MIPGAGGAAAAGNLLILLGILLGVLLLSWWGWRWWSAHRGTPRPPLRAWQWIAAVLLSVLPIFTAVMWVEWMIGDHLRERQQVQQDRLRFFTLPQAVNWGDMVVPAGSHVQRELLDDLELPKGDASDLRTMTDIRFTQAVTLGDMSVNALGWNGNWLLLELAKPHRFAQQDCPAGYTAQFKALKPRTVLQDVPFPVYEAQPLHMADWQFDSCFNSRVIMMRYWKGEELVSLDPPDYGLD</sequence>
<organism evidence="2 3">
    <name type="scientific">Comamonas testosteroni</name>
    <name type="common">Pseudomonas testosteroni</name>
    <dbReference type="NCBI Taxonomy" id="285"/>
    <lineage>
        <taxon>Bacteria</taxon>
        <taxon>Pseudomonadati</taxon>
        <taxon>Pseudomonadota</taxon>
        <taxon>Betaproteobacteria</taxon>
        <taxon>Burkholderiales</taxon>
        <taxon>Comamonadaceae</taxon>
        <taxon>Comamonas</taxon>
    </lineage>
</organism>
<keyword evidence="3" id="KW-1185">Reference proteome</keyword>
<protein>
    <submittedName>
        <fullName evidence="2">Uncharacterized protein</fullName>
    </submittedName>
</protein>
<evidence type="ECO:0000313" key="3">
    <source>
        <dbReference type="Proteomes" id="UP000261948"/>
    </source>
</evidence>
<feature type="transmembrane region" description="Helical" evidence="1">
    <location>
        <begin position="12"/>
        <end position="31"/>
    </location>
</feature>
<dbReference type="EMBL" id="QURR01000002">
    <property type="protein sequence ID" value="RGE46707.1"/>
    <property type="molecule type" value="Genomic_DNA"/>
</dbReference>
<name>A0A373FS54_COMTE</name>
<comment type="caution">
    <text evidence="2">The sequence shown here is derived from an EMBL/GenBank/DDBJ whole genome shotgun (WGS) entry which is preliminary data.</text>
</comment>
<gene>
    <name evidence="2" type="ORF">DZC30_02760</name>
</gene>
<proteinExistence type="predicted"/>
<dbReference type="Proteomes" id="UP000261948">
    <property type="component" value="Unassembled WGS sequence"/>
</dbReference>
<accession>A0A373FS54</accession>
<dbReference type="OrthoDB" id="8793998at2"/>
<keyword evidence="1" id="KW-0472">Membrane</keyword>
<feature type="transmembrane region" description="Helical" evidence="1">
    <location>
        <begin position="51"/>
        <end position="73"/>
    </location>
</feature>
<evidence type="ECO:0000256" key="1">
    <source>
        <dbReference type="SAM" id="Phobius"/>
    </source>
</evidence>
<reference evidence="2 3" key="1">
    <citation type="submission" date="2018-08" db="EMBL/GenBank/DDBJ databases">
        <title>Comamonas testosteroni strain SWCO2.</title>
        <authorList>
            <person name="Jiang N."/>
            <person name="Zhang X.Z."/>
        </authorList>
    </citation>
    <scope>NUCLEOTIDE SEQUENCE [LARGE SCALE GENOMIC DNA]</scope>
    <source>
        <strain evidence="2 3">SWCO2</strain>
    </source>
</reference>
<keyword evidence="1" id="KW-1133">Transmembrane helix</keyword>
<keyword evidence="1" id="KW-0812">Transmembrane</keyword>
<dbReference type="AlphaFoldDB" id="A0A373FS54"/>
<evidence type="ECO:0000313" key="2">
    <source>
        <dbReference type="EMBL" id="RGE46707.1"/>
    </source>
</evidence>